<evidence type="ECO:0000256" key="2">
    <source>
        <dbReference type="ARBA" id="ARBA00022729"/>
    </source>
</evidence>
<evidence type="ECO:0000313" key="5">
    <source>
        <dbReference type="EMBL" id="NVI50446.1"/>
    </source>
</evidence>
<dbReference type="RefSeq" id="WP_166217251.1">
    <property type="nucleotide sequence ID" value="NZ_CP088284.1"/>
</dbReference>
<dbReference type="Gene3D" id="2.40.10.10">
    <property type="entry name" value="Trypsin-like serine proteases"/>
    <property type="match status" value="2"/>
</dbReference>
<dbReference type="PROSITE" id="PS00673">
    <property type="entry name" value="V8_SER"/>
    <property type="match status" value="1"/>
</dbReference>
<gene>
    <name evidence="5" type="ORF">HAP48_048220</name>
</gene>
<dbReference type="InterPro" id="IPR043504">
    <property type="entry name" value="Peptidase_S1_PA_chymotrypsin"/>
</dbReference>
<dbReference type="PANTHER" id="PTHR15462:SF8">
    <property type="entry name" value="SERINE PROTEASE"/>
    <property type="match status" value="1"/>
</dbReference>
<protein>
    <submittedName>
        <fullName evidence="5">Trypsin-like peptidase domain-containing protein</fullName>
    </submittedName>
</protein>
<dbReference type="PANTHER" id="PTHR15462">
    <property type="entry name" value="SERINE PROTEASE"/>
    <property type="match status" value="1"/>
</dbReference>
<dbReference type="EMBL" id="JAAOLE020000002">
    <property type="protein sequence ID" value="NVI50446.1"/>
    <property type="molecule type" value="Genomic_DNA"/>
</dbReference>
<evidence type="ECO:0000256" key="3">
    <source>
        <dbReference type="ARBA" id="ARBA00022801"/>
    </source>
</evidence>
<accession>A0A973WAI6</accession>
<dbReference type="SUPFAM" id="SSF50494">
    <property type="entry name" value="Trypsin-like serine proteases"/>
    <property type="match status" value="1"/>
</dbReference>
<keyword evidence="2" id="KW-0732">Signal</keyword>
<evidence type="ECO:0000256" key="4">
    <source>
        <dbReference type="ARBA" id="ARBA00022825"/>
    </source>
</evidence>
<comment type="caution">
    <text evidence="5">The sequence shown here is derived from an EMBL/GenBank/DDBJ whole genome shotgun (WGS) entry which is preliminary data.</text>
</comment>
<sequence>MADNLEKIPTSDIRAELHARAKATDKKTVASVKAAPASPLASHPTGELVKALINQEKVIYGEDNRKDFFEFKSDAKVRELSNSVAALFSDTAVVDNGDGTSTLRTRSLGEAQGLCPEERFFKQPIGAFCSGFLVGADLVATAGHCANAGNVTTILFVFGFRMEDADTPVTRIPNKDIYRGKVVLGREEQGSGPDWGLIQLDRPVTDRDILKVRRTGRIGDIAAVSVMGHPSGLPIKYADDANVRDNTPTAFFVANLDTYGGNSGSPVFGADHVVEGILVRGETDYVSNGACNVSKVCPTTGCRGEDCTRIAELIDLLPPV</sequence>
<keyword evidence="3" id="KW-0378">Hydrolase</keyword>
<evidence type="ECO:0000256" key="1">
    <source>
        <dbReference type="ARBA" id="ARBA00022670"/>
    </source>
</evidence>
<proteinExistence type="predicted"/>
<dbReference type="InterPro" id="IPR009003">
    <property type="entry name" value="Peptidase_S1_PA"/>
</dbReference>
<dbReference type="AlphaFoldDB" id="A0A973WAI6"/>
<dbReference type="InterPro" id="IPR050966">
    <property type="entry name" value="Glutamyl_endopeptidase"/>
</dbReference>
<keyword evidence="4" id="KW-0720">Serine protease</keyword>
<reference evidence="5" key="1">
    <citation type="submission" date="2020-06" db="EMBL/GenBank/DDBJ databases">
        <title>Whole Genome Sequence of Bradyrhizobium sp. Strain 1S1.</title>
        <authorList>
            <person name="Bromfield E.S.P."/>
            <person name="Cloutier S."/>
        </authorList>
    </citation>
    <scope>NUCLEOTIDE SEQUENCE [LARGE SCALE GENOMIC DNA]</scope>
    <source>
        <strain evidence="5">1S1</strain>
    </source>
</reference>
<dbReference type="Pfam" id="PF13365">
    <property type="entry name" value="Trypsin_2"/>
    <property type="match status" value="1"/>
</dbReference>
<dbReference type="InterPro" id="IPR000126">
    <property type="entry name" value="V8_ser_AS"/>
</dbReference>
<keyword evidence="1" id="KW-0645">Protease</keyword>
<dbReference type="GO" id="GO:0008236">
    <property type="term" value="F:serine-type peptidase activity"/>
    <property type="evidence" value="ECO:0007669"/>
    <property type="project" value="UniProtKB-KW"/>
</dbReference>
<dbReference type="GO" id="GO:0006508">
    <property type="term" value="P:proteolysis"/>
    <property type="evidence" value="ECO:0007669"/>
    <property type="project" value="UniProtKB-KW"/>
</dbReference>
<organism evidence="5">
    <name type="scientific">Bradyrhizobium septentrionale</name>
    <dbReference type="NCBI Taxonomy" id="1404411"/>
    <lineage>
        <taxon>Bacteria</taxon>
        <taxon>Pseudomonadati</taxon>
        <taxon>Pseudomonadota</taxon>
        <taxon>Alphaproteobacteria</taxon>
        <taxon>Hyphomicrobiales</taxon>
        <taxon>Nitrobacteraceae</taxon>
        <taxon>Bradyrhizobium</taxon>
    </lineage>
</organism>
<name>A0A973WAI6_9BRAD</name>